<evidence type="ECO:0008006" key="3">
    <source>
        <dbReference type="Google" id="ProtNLM"/>
    </source>
</evidence>
<evidence type="ECO:0000313" key="2">
    <source>
        <dbReference type="Proteomes" id="UP001595925"/>
    </source>
</evidence>
<accession>A0ABD5QHW3</accession>
<organism evidence="1 2">
    <name type="scientific">Saliphagus infecundisoli</name>
    <dbReference type="NCBI Taxonomy" id="1849069"/>
    <lineage>
        <taxon>Archaea</taxon>
        <taxon>Methanobacteriati</taxon>
        <taxon>Methanobacteriota</taxon>
        <taxon>Stenosarchaea group</taxon>
        <taxon>Halobacteria</taxon>
        <taxon>Halobacteriales</taxon>
        <taxon>Natrialbaceae</taxon>
        <taxon>Saliphagus</taxon>
    </lineage>
</organism>
<comment type="caution">
    <text evidence="1">The sequence shown here is derived from an EMBL/GenBank/DDBJ whole genome shotgun (WGS) entry which is preliminary data.</text>
</comment>
<sequence length="469" mass="55465">MTEEVKAALDCIRYWSYEGATHVDHGRQKEFRRHVLNIIDSETSYDGHEDRLTKQTLLIATHELLIEVKEETHENPNKDPISIFEGLKAQMLRETLGKDLTTYTIAFPLNIQRIRHFPSSFSVPETTIKNISRDTWKNEYESVAWDDESFERFLQRESPNSLEKDNFGNSKFTFWTADFDARDGYYALFQMQDIVRLFISKLNYALHKQQRARSQPANKTRPSNVRWSPLRQPFFYFIFDGAEYVDFHPMNFDYRRRAYFPPNNIDELVDDYLALPDLPATPHGEATPNEDEEDNRDRLDKILEDALLAYQDGITAATPQQSFFSFWRGIDSLTHVERDQPSKVALKRARVVFEKRSKGEYITREEREAIDELWSKRNDIAHIGSHVRIDEPYRTITKRMLDKLIQLHFDHYQEYNTGDFQTYLKHHDKQLESKKEQLKTNKRKTRVLIDMLCEELDEDDDPLFVKAGN</sequence>
<protein>
    <recommendedName>
        <fullName evidence="3">Apea-like HEPN domain-containing protein</fullName>
    </recommendedName>
</protein>
<keyword evidence="2" id="KW-1185">Reference proteome</keyword>
<name>A0ABD5QHW3_9EURY</name>
<evidence type="ECO:0000313" key="1">
    <source>
        <dbReference type="EMBL" id="MFC4989278.1"/>
    </source>
</evidence>
<gene>
    <name evidence="1" type="ORF">ACFPFO_16235</name>
</gene>
<dbReference type="RefSeq" id="WP_224829888.1">
    <property type="nucleotide sequence ID" value="NZ_JAIVEF010000030.1"/>
</dbReference>
<dbReference type="Proteomes" id="UP001595925">
    <property type="component" value="Unassembled WGS sequence"/>
</dbReference>
<proteinExistence type="predicted"/>
<dbReference type="EMBL" id="JBHSJG010000044">
    <property type="protein sequence ID" value="MFC4989278.1"/>
    <property type="molecule type" value="Genomic_DNA"/>
</dbReference>
<dbReference type="AlphaFoldDB" id="A0ABD5QHW3"/>
<reference evidence="1 2" key="1">
    <citation type="journal article" date="2019" name="Int. J. Syst. Evol. Microbiol.">
        <title>The Global Catalogue of Microorganisms (GCM) 10K type strain sequencing project: providing services to taxonomists for standard genome sequencing and annotation.</title>
        <authorList>
            <consortium name="The Broad Institute Genomics Platform"/>
            <consortium name="The Broad Institute Genome Sequencing Center for Infectious Disease"/>
            <person name="Wu L."/>
            <person name="Ma J."/>
        </authorList>
    </citation>
    <scope>NUCLEOTIDE SEQUENCE [LARGE SCALE GENOMIC DNA]</scope>
    <source>
        <strain evidence="1 2">CGMCC 1.15824</strain>
    </source>
</reference>